<evidence type="ECO:0000256" key="6">
    <source>
        <dbReference type="ARBA" id="ARBA00022723"/>
    </source>
</evidence>
<dbReference type="GO" id="GO:0009308">
    <property type="term" value="P:amine metabolic process"/>
    <property type="evidence" value="ECO:0007669"/>
    <property type="project" value="UniProtKB-UniRule"/>
</dbReference>
<feature type="modified residue" description="2',4',5'-topaquinone" evidence="12">
    <location>
        <position position="384"/>
    </location>
</feature>
<dbReference type="Pfam" id="PF02728">
    <property type="entry name" value="Cu_amine_oxidN3"/>
    <property type="match status" value="1"/>
</dbReference>
<dbReference type="InterPro" id="IPR036460">
    <property type="entry name" value="Cu_amine_oxidase_C_sf"/>
</dbReference>
<dbReference type="SUPFAM" id="SSF49998">
    <property type="entry name" value="Amine oxidase catalytic domain"/>
    <property type="match status" value="1"/>
</dbReference>
<feature type="domain" description="Copper amine oxidase catalytic" evidence="14">
    <location>
        <begin position="220"/>
        <end position="623"/>
    </location>
</feature>
<dbReference type="AlphaFoldDB" id="A0A6J4N5U3"/>
<dbReference type="EC" id="1.4.3.-" evidence="13"/>
<dbReference type="PANTHER" id="PTHR10638">
    <property type="entry name" value="COPPER AMINE OXIDASE"/>
    <property type="match status" value="1"/>
</dbReference>
<keyword evidence="9 13" id="KW-0186">Copper</keyword>
<evidence type="ECO:0000256" key="7">
    <source>
        <dbReference type="ARBA" id="ARBA00022772"/>
    </source>
</evidence>
<dbReference type="EMBL" id="CADCUS010000017">
    <property type="protein sequence ID" value="CAA9378409.1"/>
    <property type="molecule type" value="Genomic_DNA"/>
</dbReference>
<comment type="similarity">
    <text evidence="4 13">Belongs to the copper/topaquinone oxidase family.</text>
</comment>
<evidence type="ECO:0000256" key="8">
    <source>
        <dbReference type="ARBA" id="ARBA00023002"/>
    </source>
</evidence>
<feature type="domain" description="Copper amine oxidase N3-terminal" evidence="15">
    <location>
        <begin position="94"/>
        <end position="191"/>
    </location>
</feature>
<name>A0A6J4N5U3_9PSEU</name>
<evidence type="ECO:0000256" key="3">
    <source>
        <dbReference type="ARBA" id="ARBA00001947"/>
    </source>
</evidence>
<evidence type="ECO:0000259" key="14">
    <source>
        <dbReference type="Pfam" id="PF01179"/>
    </source>
</evidence>
<evidence type="ECO:0000256" key="13">
    <source>
        <dbReference type="RuleBase" id="RU000672"/>
    </source>
</evidence>
<sequence length="629" mass="69782">MTHPLDPLTADEFRHTAALLRREKGVARPGWRIAGIALLEPAKDVVHAHRAGDPVARAARAVVWNTATGTASIAELDLTGDALLSWSDHPGHQPNVTVDEWHECDETMREHPDVVAALAERGVTDPSLALVDVWAYAGTRVPERHRGRRVGWCDVWLRDAPTSNPYAHQVAGLKLIVDLNTMGLLEVQDTARPGFPPVQGEYDPAFIPDHRPRTGRKPLRITQPEGVSFTLDGHELTWQNWRLRLGFTHREGLVLHQVGWARPDGSGGTGVRPIAHRLSFAEMVVPYRDPTPQHADRTAFDVGEWGLGFMTTSLELGCDCLGEITYVDAVLHDSAGEPVELPHAICLHEEDDGVLWKHVDGRAGAQVRRRRRMVVSTHVTVANYEYLTYWRFYEDGTIECEVRATGIMVTTPFEGEEPPYGTVVDARTYAPIHQHFLVARLDLDVDGGPNTVVQSQTVQPPIGPDNPDGLALVQREEPLTVEGGFDQDWATQRVWKVVNPSRRNAHGAPTAYELVPSATVPAMVDERSTLFRRARVIGHQLWVTPFDAEQRWPCGEFVNQSERDTGLPEWTAAGRSIAGTDVVLWYVFGIHHVPRVEDWPVMPVDVVSFRLTAAGFFDANPALDVAPGT</sequence>
<keyword evidence="7 11" id="KW-0801">TPQ</keyword>
<feature type="active site" description="Proton acceptor" evidence="11">
    <location>
        <position position="301"/>
    </location>
</feature>
<dbReference type="NCBIfam" id="NF008559">
    <property type="entry name" value="PRK11504.1"/>
    <property type="match status" value="1"/>
</dbReference>
<comment type="PTM">
    <text evidence="12 13">Topaquinone (TPQ) is generated by copper-dependent autoxidation of a specific tyrosyl residue.</text>
</comment>
<dbReference type="Pfam" id="PF01179">
    <property type="entry name" value="Cu_amine_oxid"/>
    <property type="match status" value="1"/>
</dbReference>
<comment type="cofactor">
    <cofactor evidence="13">
        <name>Cu cation</name>
        <dbReference type="ChEBI" id="CHEBI:23378"/>
    </cofactor>
    <text evidence="13">Contains 1 topaquinone per subunit.</text>
</comment>
<comment type="cofactor">
    <cofactor evidence="1">
        <name>Cu cation</name>
        <dbReference type="ChEBI" id="CHEBI:23378"/>
    </cofactor>
</comment>
<reference evidence="17" key="1">
    <citation type="submission" date="2020-02" db="EMBL/GenBank/DDBJ databases">
        <authorList>
            <person name="Meier V. D."/>
        </authorList>
    </citation>
    <scope>NUCLEOTIDE SEQUENCE</scope>
    <source>
        <strain evidence="17">AVDCRST_MAG66</strain>
    </source>
</reference>
<dbReference type="InterPro" id="IPR015798">
    <property type="entry name" value="Cu_amine_oxidase_C"/>
</dbReference>
<protein>
    <recommendedName>
        <fullName evidence="13">Amine oxidase</fullName>
        <ecNumber evidence="13">1.4.3.-</ecNumber>
    </recommendedName>
</protein>
<dbReference type="InterPro" id="IPR049948">
    <property type="entry name" value="Cu_Am_ox_TPQ-bd"/>
</dbReference>
<dbReference type="GO" id="GO:0008131">
    <property type="term" value="F:primary methylamine oxidase activity"/>
    <property type="evidence" value="ECO:0007669"/>
    <property type="project" value="InterPro"/>
</dbReference>
<evidence type="ECO:0000256" key="4">
    <source>
        <dbReference type="ARBA" id="ARBA00007983"/>
    </source>
</evidence>
<evidence type="ECO:0000256" key="10">
    <source>
        <dbReference type="ARBA" id="ARBA00023211"/>
    </source>
</evidence>
<dbReference type="GO" id="GO:0005507">
    <property type="term" value="F:copper ion binding"/>
    <property type="evidence" value="ECO:0007669"/>
    <property type="project" value="InterPro"/>
</dbReference>
<evidence type="ECO:0000256" key="11">
    <source>
        <dbReference type="PIRSR" id="PIRSR600269-50"/>
    </source>
</evidence>
<organism evidence="17">
    <name type="scientific">uncultured Pseudonocardia sp</name>
    <dbReference type="NCBI Taxonomy" id="211455"/>
    <lineage>
        <taxon>Bacteria</taxon>
        <taxon>Bacillati</taxon>
        <taxon>Actinomycetota</taxon>
        <taxon>Actinomycetes</taxon>
        <taxon>Pseudonocardiales</taxon>
        <taxon>Pseudonocardiaceae</taxon>
        <taxon>Pseudonocardia</taxon>
        <taxon>environmental samples</taxon>
    </lineage>
</organism>
<evidence type="ECO:0000259" key="16">
    <source>
        <dbReference type="Pfam" id="PF21994"/>
    </source>
</evidence>
<comment type="cofactor">
    <cofactor evidence="3">
        <name>Zn(2+)</name>
        <dbReference type="ChEBI" id="CHEBI:29105"/>
    </cofactor>
</comment>
<evidence type="ECO:0000256" key="1">
    <source>
        <dbReference type="ARBA" id="ARBA00001935"/>
    </source>
</evidence>
<comment type="subunit">
    <text evidence="5">Homodimer.</text>
</comment>
<evidence type="ECO:0000313" key="17">
    <source>
        <dbReference type="EMBL" id="CAA9378409.1"/>
    </source>
</evidence>
<dbReference type="InterPro" id="IPR054157">
    <property type="entry name" value="AGAO-like_N2"/>
</dbReference>
<dbReference type="InterPro" id="IPR000269">
    <property type="entry name" value="Cu_amine_oxidase"/>
</dbReference>
<keyword evidence="8 13" id="KW-0560">Oxidoreductase</keyword>
<dbReference type="PROSITE" id="PS01164">
    <property type="entry name" value="COPPER_AMINE_OXID_1"/>
    <property type="match status" value="1"/>
</dbReference>
<dbReference type="Gene3D" id="2.70.98.20">
    <property type="entry name" value="Copper amine oxidase, catalytic domain"/>
    <property type="match status" value="1"/>
</dbReference>
<keyword evidence="6 13" id="KW-0479">Metal-binding</keyword>
<dbReference type="Pfam" id="PF21994">
    <property type="entry name" value="AGAO-like_N2"/>
    <property type="match status" value="1"/>
</dbReference>
<dbReference type="GO" id="GO:0048038">
    <property type="term" value="F:quinone binding"/>
    <property type="evidence" value="ECO:0007669"/>
    <property type="project" value="InterPro"/>
</dbReference>
<comment type="cofactor">
    <cofactor evidence="2">
        <name>Mn(2+)</name>
        <dbReference type="ChEBI" id="CHEBI:29035"/>
    </cofactor>
</comment>
<keyword evidence="10" id="KW-0464">Manganese</keyword>
<proteinExistence type="inferred from homology"/>
<accession>A0A6J4N5U3</accession>
<evidence type="ECO:0000259" key="15">
    <source>
        <dbReference type="Pfam" id="PF02728"/>
    </source>
</evidence>
<dbReference type="Gene3D" id="3.10.450.40">
    <property type="match status" value="2"/>
</dbReference>
<feature type="active site" description="Schiff-base intermediate with substrate; via topaquinone" evidence="11">
    <location>
        <position position="384"/>
    </location>
</feature>
<dbReference type="SUPFAM" id="SSF54416">
    <property type="entry name" value="Amine oxidase N-terminal region"/>
    <property type="match status" value="2"/>
</dbReference>
<dbReference type="PANTHER" id="PTHR10638:SF86">
    <property type="entry name" value="COPPER AMINE OXIDASE 1-RELATED"/>
    <property type="match status" value="1"/>
</dbReference>
<feature type="domain" description="AGAO-like N2" evidence="16">
    <location>
        <begin position="9"/>
        <end position="82"/>
    </location>
</feature>
<gene>
    <name evidence="17" type="ORF">AVDCRST_MAG66-126</name>
</gene>
<evidence type="ECO:0000256" key="12">
    <source>
        <dbReference type="PIRSR" id="PIRSR600269-51"/>
    </source>
</evidence>
<evidence type="ECO:0000256" key="9">
    <source>
        <dbReference type="ARBA" id="ARBA00023008"/>
    </source>
</evidence>
<dbReference type="InterPro" id="IPR016182">
    <property type="entry name" value="Cu_amine_oxidase_N-reg"/>
</dbReference>
<evidence type="ECO:0000256" key="5">
    <source>
        <dbReference type="ARBA" id="ARBA00011738"/>
    </source>
</evidence>
<dbReference type="InterPro" id="IPR015802">
    <property type="entry name" value="Cu_amine_oxidase_N3"/>
</dbReference>
<evidence type="ECO:0000256" key="2">
    <source>
        <dbReference type="ARBA" id="ARBA00001936"/>
    </source>
</evidence>